<feature type="domain" description="Phage terminase large subunit N-terminal" evidence="1">
    <location>
        <begin position="25"/>
        <end position="209"/>
    </location>
</feature>
<name>A0A6J5N8W5_9CAUD</name>
<sequence>MELEIRTTSIFTRNHNAFNDSKIRFIINQGGTRSSKTYSIIQLLIYYCLTSKNKNVSIIRMSLPTIRGSVLKDFVEVMTDLKLYDESHHNKTDNVYRFITGSKISFISTDEPQKLRGKKHDVIFINEANEIPFEAFVQLNIRTLSKVIIDFNPSEESWINDLMIREVDKTILIKSTYKDNTFLNKSQVKEIEALINVDENYYRIYCLGEFPITNKRVYTHFNISDVKGNLVCYGIDFGYNHPTALVAMYEYDDEYYFDEIIYESFLTSNDLLKLMNEKQISKDVRIYCDYARPEIMQDLSRAKYRSYKANKEVADGIMTMKSKKINITPTSKNLLSEYKLYSWKENNSGISDEPIKLNDDGMDAMRYALHSFKKNAPVKMKVY</sequence>
<gene>
    <name evidence="2" type="ORF">UFOVP648_8</name>
</gene>
<protein>
    <submittedName>
        <fullName evidence="2">XtmB Phage terminase large subunit</fullName>
    </submittedName>
</protein>
<dbReference type="InterPro" id="IPR006437">
    <property type="entry name" value="Phage_terminase_lsu"/>
</dbReference>
<evidence type="ECO:0000259" key="1">
    <source>
        <dbReference type="Pfam" id="PF04466"/>
    </source>
</evidence>
<reference evidence="2" key="1">
    <citation type="submission" date="2020-04" db="EMBL/GenBank/DDBJ databases">
        <authorList>
            <person name="Chiriac C."/>
            <person name="Salcher M."/>
            <person name="Ghai R."/>
            <person name="Kavagutti S V."/>
        </authorList>
    </citation>
    <scope>NUCLEOTIDE SEQUENCE</scope>
</reference>
<dbReference type="Gene3D" id="3.40.50.300">
    <property type="entry name" value="P-loop containing nucleotide triphosphate hydrolases"/>
    <property type="match status" value="1"/>
</dbReference>
<dbReference type="Pfam" id="PF04466">
    <property type="entry name" value="Terminase_3"/>
    <property type="match status" value="1"/>
</dbReference>
<proteinExistence type="predicted"/>
<dbReference type="InterPro" id="IPR052380">
    <property type="entry name" value="Viral_DNA_packaging_terminase"/>
</dbReference>
<dbReference type="InterPro" id="IPR035412">
    <property type="entry name" value="Terminase_L_N"/>
</dbReference>
<dbReference type="NCBIfam" id="TIGR01547">
    <property type="entry name" value="phage_term_2"/>
    <property type="match status" value="1"/>
</dbReference>
<dbReference type="Gene3D" id="3.30.420.280">
    <property type="match status" value="1"/>
</dbReference>
<dbReference type="EMBL" id="LR796618">
    <property type="protein sequence ID" value="CAB4154466.1"/>
    <property type="molecule type" value="Genomic_DNA"/>
</dbReference>
<organism evidence="2">
    <name type="scientific">uncultured Caudovirales phage</name>
    <dbReference type="NCBI Taxonomy" id="2100421"/>
    <lineage>
        <taxon>Viruses</taxon>
        <taxon>Duplodnaviria</taxon>
        <taxon>Heunggongvirae</taxon>
        <taxon>Uroviricota</taxon>
        <taxon>Caudoviricetes</taxon>
        <taxon>Peduoviridae</taxon>
        <taxon>Maltschvirus</taxon>
        <taxon>Maltschvirus maltsch</taxon>
    </lineage>
</organism>
<dbReference type="PANTHER" id="PTHR39184">
    <property type="match status" value="1"/>
</dbReference>
<dbReference type="InterPro" id="IPR027417">
    <property type="entry name" value="P-loop_NTPase"/>
</dbReference>
<accession>A0A6J5N8W5</accession>
<dbReference type="PANTHER" id="PTHR39184:SF1">
    <property type="entry name" value="PBSX PHAGE TERMINASE LARGE SUBUNIT"/>
    <property type="match status" value="1"/>
</dbReference>
<evidence type="ECO:0000313" key="2">
    <source>
        <dbReference type="EMBL" id="CAB4154466.1"/>
    </source>
</evidence>